<feature type="domain" description="ABC transporter" evidence="8">
    <location>
        <begin position="428"/>
        <end position="620"/>
    </location>
</feature>
<evidence type="ECO:0000256" key="1">
    <source>
        <dbReference type="ARBA" id="ARBA00004651"/>
    </source>
</evidence>
<dbReference type="InterPro" id="IPR003439">
    <property type="entry name" value="ABC_transporter-like_ATP-bd"/>
</dbReference>
<evidence type="ECO:0000256" key="6">
    <source>
        <dbReference type="ARBA" id="ARBA00023136"/>
    </source>
</evidence>
<keyword evidence="3" id="KW-0547">Nucleotide-binding</keyword>
<dbReference type="GO" id="GO:0016887">
    <property type="term" value="F:ATP hydrolysis activity"/>
    <property type="evidence" value="ECO:0007669"/>
    <property type="project" value="InterPro"/>
</dbReference>
<dbReference type="GO" id="GO:0005524">
    <property type="term" value="F:ATP binding"/>
    <property type="evidence" value="ECO:0007669"/>
    <property type="project" value="UniProtKB-KW"/>
</dbReference>
<protein>
    <submittedName>
        <fullName evidence="10">ABC transporter ATP-binding protein/permease</fullName>
    </submittedName>
</protein>
<feature type="transmembrane region" description="Helical" evidence="7">
    <location>
        <begin position="222"/>
        <end position="245"/>
    </location>
</feature>
<dbReference type="InterPro" id="IPR036640">
    <property type="entry name" value="ABC1_TM_sf"/>
</dbReference>
<feature type="transmembrane region" description="Helical" evidence="7">
    <location>
        <begin position="251"/>
        <end position="269"/>
    </location>
</feature>
<dbReference type="GO" id="GO:0140359">
    <property type="term" value="F:ABC-type transporter activity"/>
    <property type="evidence" value="ECO:0007669"/>
    <property type="project" value="InterPro"/>
</dbReference>
<dbReference type="SUPFAM" id="SSF90123">
    <property type="entry name" value="ABC transporter transmembrane region"/>
    <property type="match status" value="1"/>
</dbReference>
<keyword evidence="2 7" id="KW-0812">Transmembrane</keyword>
<dbReference type="InterPro" id="IPR039421">
    <property type="entry name" value="Type_1_exporter"/>
</dbReference>
<accession>A0A9W3ZZY4</accession>
<dbReference type="GO" id="GO:0034040">
    <property type="term" value="F:ATPase-coupled lipid transmembrane transporter activity"/>
    <property type="evidence" value="ECO:0007669"/>
    <property type="project" value="TreeGrafter"/>
</dbReference>
<dbReference type="InterPro" id="IPR003593">
    <property type="entry name" value="AAA+_ATPase"/>
</dbReference>
<dbReference type="PANTHER" id="PTHR24221">
    <property type="entry name" value="ATP-BINDING CASSETTE SUB-FAMILY B"/>
    <property type="match status" value="1"/>
</dbReference>
<evidence type="ECO:0000259" key="8">
    <source>
        <dbReference type="PROSITE" id="PS50893"/>
    </source>
</evidence>
<dbReference type="InterPro" id="IPR027417">
    <property type="entry name" value="P-loop_NTPase"/>
</dbReference>
<feature type="domain" description="ABC transmembrane type-1" evidence="9">
    <location>
        <begin position="19"/>
        <end position="397"/>
    </location>
</feature>
<comment type="subcellular location">
    <subcellularLocation>
        <location evidence="1">Cell membrane</location>
        <topology evidence="1">Multi-pass membrane protein</topology>
    </subcellularLocation>
</comment>
<sequence>MSVSKRLFQYAMKVKGTIFAAMLMLFIFVIAELAGPFVAKTMIDDHIVGIEKPWYETEQSEDAVSYNGAFYKRSDRFEQGEKKGKEVRVMQVGFQYYFVPNKVNAEGSRTVKGDMITVQNGKAVQVYKAKALTKEEVFAFYKPEINRLLLLGGGYFALLVVVSLFAYGKQFFLQKAANKIIQIMREDVFSHIQTLPIRYFDHLPAGKIVSRVTNDTEAIRDLYVTVLATFVSSIIYIIGIFAALFLLDVKLASLCLLIIPILIVWAILYRKYASVYNHKMRSRLSDINGTVNESIQGMPIIQAFRQERETKKEFEELNGDYFKYQNKILNLNAATSHNLVAVLRNIAFTGVIWYFGGASLSATGIISLGVLYAFVDYLTRLFSPITNMVNQLANLEQARVASERVFELLEEKGEPVEEERMPRLKGNVKFDNVSFSYNGKDEVLKNISFEAKQGETVALVGHTGSGKSSIMNVLFQFYEFEKGKLTIDGHDVKEMPKQATREHMGIVLQDPFLFSGTVASNVSLENEKISKERIIKALHDVGAERFANNINEEITEKGSTLSTGERQLISFARALAFDPAILILDEATSSIDTETEAMIQQALEVVKKGRTTFIIAHRLV</sequence>
<reference evidence="10 11" key="1">
    <citation type="submission" date="2015-05" db="EMBL/GenBank/DDBJ databases">
        <title>Whole genome sequence of Bacillus thuringiensis serovar tolworthi Pasteur Institute Standard strain.</title>
        <authorList>
            <person name="Kanda K."/>
            <person name="Nakashima K."/>
            <person name="Nagano Y."/>
        </authorList>
    </citation>
    <scope>NUCLEOTIDE SEQUENCE [LARGE SCALE GENOMIC DNA]</scope>
    <source>
        <strain evidence="10 11">Pasteur Institute Standard strain</strain>
    </source>
</reference>
<dbReference type="InterPro" id="IPR011527">
    <property type="entry name" value="ABC1_TM_dom"/>
</dbReference>
<dbReference type="SUPFAM" id="SSF52540">
    <property type="entry name" value="P-loop containing nucleoside triphosphate hydrolases"/>
    <property type="match status" value="1"/>
</dbReference>
<evidence type="ECO:0000313" key="11">
    <source>
        <dbReference type="Proteomes" id="UP000055316"/>
    </source>
</evidence>
<dbReference type="PANTHER" id="PTHR24221:SF430">
    <property type="entry name" value="MULTIDRUG RESISTANCE ABC TRANSPORTER ATP-BINDING_PERMEASE PROTEIN YHEH-RELATED"/>
    <property type="match status" value="1"/>
</dbReference>
<evidence type="ECO:0000256" key="5">
    <source>
        <dbReference type="ARBA" id="ARBA00022989"/>
    </source>
</evidence>
<keyword evidence="4 10" id="KW-0067">ATP-binding</keyword>
<dbReference type="SMART" id="SM00382">
    <property type="entry name" value="AAA"/>
    <property type="match status" value="1"/>
</dbReference>
<keyword evidence="5 7" id="KW-1133">Transmembrane helix</keyword>
<dbReference type="AlphaFoldDB" id="A0A9W3ZZY4"/>
<dbReference type="PROSITE" id="PS50929">
    <property type="entry name" value="ABC_TM1F"/>
    <property type="match status" value="1"/>
</dbReference>
<evidence type="ECO:0000256" key="3">
    <source>
        <dbReference type="ARBA" id="ARBA00022741"/>
    </source>
</evidence>
<evidence type="ECO:0000259" key="9">
    <source>
        <dbReference type="PROSITE" id="PS50929"/>
    </source>
</evidence>
<dbReference type="Pfam" id="PF00005">
    <property type="entry name" value="ABC_tran"/>
    <property type="match status" value="1"/>
</dbReference>
<evidence type="ECO:0000256" key="4">
    <source>
        <dbReference type="ARBA" id="ARBA00022840"/>
    </source>
</evidence>
<dbReference type="PROSITE" id="PS50893">
    <property type="entry name" value="ABC_TRANSPORTER_2"/>
    <property type="match status" value="1"/>
</dbReference>
<name>A0A9W3ZZY4_BACTO</name>
<keyword evidence="6 7" id="KW-0472">Membrane</keyword>
<dbReference type="EMBL" id="AP014864">
    <property type="protein sequence ID" value="BAR86072.1"/>
    <property type="molecule type" value="Genomic_DNA"/>
</dbReference>
<dbReference type="Proteomes" id="UP000055316">
    <property type="component" value="Chromosome"/>
</dbReference>
<dbReference type="Gene3D" id="1.20.1560.10">
    <property type="entry name" value="ABC transporter type 1, transmembrane domain"/>
    <property type="match status" value="1"/>
</dbReference>
<dbReference type="GO" id="GO:0005886">
    <property type="term" value="C:plasma membrane"/>
    <property type="evidence" value="ECO:0007669"/>
    <property type="project" value="UniProtKB-SubCell"/>
</dbReference>
<evidence type="ECO:0000256" key="7">
    <source>
        <dbReference type="SAM" id="Phobius"/>
    </source>
</evidence>
<dbReference type="CDD" id="cd18544">
    <property type="entry name" value="ABC_6TM_TmrA_like"/>
    <property type="match status" value="1"/>
</dbReference>
<feature type="transmembrane region" description="Helical" evidence="7">
    <location>
        <begin position="148"/>
        <end position="167"/>
    </location>
</feature>
<dbReference type="Gene3D" id="3.40.50.300">
    <property type="entry name" value="P-loop containing nucleotide triphosphate hydrolases"/>
    <property type="match status" value="1"/>
</dbReference>
<feature type="transmembrane region" description="Helical" evidence="7">
    <location>
        <begin position="12"/>
        <end position="31"/>
    </location>
</feature>
<dbReference type="Pfam" id="PF00664">
    <property type="entry name" value="ABC_membrane"/>
    <property type="match status" value="1"/>
</dbReference>
<gene>
    <name evidence="10" type="ORF">KNN_05229</name>
</gene>
<feature type="transmembrane region" description="Helical" evidence="7">
    <location>
        <begin position="351"/>
        <end position="375"/>
    </location>
</feature>
<evidence type="ECO:0000256" key="2">
    <source>
        <dbReference type="ARBA" id="ARBA00022692"/>
    </source>
</evidence>
<evidence type="ECO:0000313" key="10">
    <source>
        <dbReference type="EMBL" id="BAR86072.1"/>
    </source>
</evidence>
<organism evidence="10 11">
    <name type="scientific">Bacillus thuringiensis subsp. tolworthi</name>
    <dbReference type="NCBI Taxonomy" id="1442"/>
    <lineage>
        <taxon>Bacteria</taxon>
        <taxon>Bacillati</taxon>
        <taxon>Bacillota</taxon>
        <taxon>Bacilli</taxon>
        <taxon>Bacillales</taxon>
        <taxon>Bacillaceae</taxon>
        <taxon>Bacillus</taxon>
        <taxon>Bacillus cereus group</taxon>
    </lineage>
</organism>
<proteinExistence type="predicted"/>